<sequence length="97" mass="10454">MARIHETLSFILSVTGGLFAYAGLRRNNKALRELGGGLLFSIGIGGLTLTWDKWSARTGHHLSVRAFFYPVPLDKAETGGLCTHSGQLIAGAILLSW</sequence>
<feature type="transmembrane region" description="Helical" evidence="1">
    <location>
        <begin position="30"/>
        <end position="51"/>
    </location>
</feature>
<reference evidence="2" key="1">
    <citation type="journal article" date="2015" name="Nature">
        <title>Complex archaea that bridge the gap between prokaryotes and eukaryotes.</title>
        <authorList>
            <person name="Spang A."/>
            <person name="Saw J.H."/>
            <person name="Jorgensen S.L."/>
            <person name="Zaremba-Niedzwiedzka K."/>
            <person name="Martijn J."/>
            <person name="Lind A.E."/>
            <person name="van Eijk R."/>
            <person name="Schleper C."/>
            <person name="Guy L."/>
            <person name="Ettema T.J."/>
        </authorList>
    </citation>
    <scope>NUCLEOTIDE SEQUENCE</scope>
</reference>
<evidence type="ECO:0000256" key="1">
    <source>
        <dbReference type="SAM" id="Phobius"/>
    </source>
</evidence>
<keyword evidence="1" id="KW-1133">Transmembrane helix</keyword>
<keyword evidence="1" id="KW-0472">Membrane</keyword>
<proteinExistence type="predicted"/>
<dbReference type="AlphaFoldDB" id="A0A0F9IK07"/>
<protein>
    <submittedName>
        <fullName evidence="2">Uncharacterized protein</fullName>
    </submittedName>
</protein>
<feature type="transmembrane region" description="Helical" evidence="1">
    <location>
        <begin position="7"/>
        <end position="24"/>
    </location>
</feature>
<evidence type="ECO:0000313" key="2">
    <source>
        <dbReference type="EMBL" id="KKL94150.1"/>
    </source>
</evidence>
<name>A0A0F9IK07_9ZZZZ</name>
<organism evidence="2">
    <name type="scientific">marine sediment metagenome</name>
    <dbReference type="NCBI Taxonomy" id="412755"/>
    <lineage>
        <taxon>unclassified sequences</taxon>
        <taxon>metagenomes</taxon>
        <taxon>ecological metagenomes</taxon>
    </lineage>
</organism>
<gene>
    <name evidence="2" type="ORF">LCGC14_1867530</name>
</gene>
<dbReference type="EMBL" id="LAZR01018999">
    <property type="protein sequence ID" value="KKL94150.1"/>
    <property type="molecule type" value="Genomic_DNA"/>
</dbReference>
<accession>A0A0F9IK07</accession>
<keyword evidence="1" id="KW-0812">Transmembrane</keyword>
<comment type="caution">
    <text evidence="2">The sequence shown here is derived from an EMBL/GenBank/DDBJ whole genome shotgun (WGS) entry which is preliminary data.</text>
</comment>